<proteinExistence type="predicted"/>
<protein>
    <submittedName>
        <fullName evidence="1">Uncharacterized protein</fullName>
    </submittedName>
</protein>
<organism evidence="1">
    <name type="scientific">Myoviridae sp. ctgsk7</name>
    <dbReference type="NCBI Taxonomy" id="2825151"/>
    <lineage>
        <taxon>Viruses</taxon>
        <taxon>Duplodnaviria</taxon>
        <taxon>Heunggongvirae</taxon>
        <taxon>Uroviricota</taxon>
        <taxon>Caudoviricetes</taxon>
    </lineage>
</organism>
<name>A0A8S5PYH5_9CAUD</name>
<reference evidence="1" key="1">
    <citation type="journal article" date="2021" name="Proc. Natl. Acad. Sci. U.S.A.">
        <title>A Catalog of Tens of Thousands of Viruses from Human Metagenomes Reveals Hidden Associations with Chronic Diseases.</title>
        <authorList>
            <person name="Tisza M.J."/>
            <person name="Buck C.B."/>
        </authorList>
    </citation>
    <scope>NUCLEOTIDE SEQUENCE</scope>
    <source>
        <strain evidence="1">Ctgsk7</strain>
    </source>
</reference>
<evidence type="ECO:0000313" key="1">
    <source>
        <dbReference type="EMBL" id="DAE11461.1"/>
    </source>
</evidence>
<dbReference type="EMBL" id="BK015533">
    <property type="protein sequence ID" value="DAE11461.1"/>
    <property type="molecule type" value="Genomic_DNA"/>
</dbReference>
<accession>A0A8S5PYH5</accession>
<sequence>MKLFEGFNFDDEFDFDKEFSDDLRFIKNKALIRKEVEPMIEAEEDFFERRIDLNFGDEWLNQILISLLEYTSIRPSLYEIKQDKIKQDKSNLGMRIVRLYSTKDKRPILAWMRYDAYRHDFTEILAHIFDNYFKFDDLNIEDIKQAIVGLVREKYPNY</sequence>